<reference evidence="3 4" key="1">
    <citation type="submission" date="2018-04" db="EMBL/GenBank/DDBJ databases">
        <title>Pararhodobacter oceanense sp. nov., isolated from marine intertidal sediment.</title>
        <authorList>
            <person name="Wang X.-L."/>
            <person name="Du Z.-J."/>
        </authorList>
    </citation>
    <scope>NUCLEOTIDE SEQUENCE [LARGE SCALE GENOMIC DNA]</scope>
    <source>
        <strain evidence="3 4">AM505</strain>
    </source>
</reference>
<dbReference type="InterPro" id="IPR019660">
    <property type="entry name" value="Put_sensory_transdc_reg_YbjN"/>
</dbReference>
<comment type="caution">
    <text evidence="3">The sequence shown here is derived from an EMBL/GenBank/DDBJ whole genome shotgun (WGS) entry which is preliminary data.</text>
</comment>
<dbReference type="EMBL" id="QDKM01000007">
    <property type="protein sequence ID" value="PVH27985.1"/>
    <property type="molecule type" value="Genomic_DNA"/>
</dbReference>
<evidence type="ECO:0000313" key="4">
    <source>
        <dbReference type="Proteomes" id="UP000245911"/>
    </source>
</evidence>
<gene>
    <name evidence="3" type="ORF">DDE20_14575</name>
</gene>
<accession>A0A2T8HRE1</accession>
<evidence type="ECO:0000256" key="2">
    <source>
        <dbReference type="SAM" id="SignalP"/>
    </source>
</evidence>
<feature type="signal peptide" evidence="2">
    <location>
        <begin position="1"/>
        <end position="23"/>
    </location>
</feature>
<proteinExistence type="predicted"/>
<feature type="compositionally biased region" description="Low complexity" evidence="1">
    <location>
        <begin position="171"/>
        <end position="186"/>
    </location>
</feature>
<name>A0A2T8HRE1_9RHOB</name>
<dbReference type="OrthoDB" id="33037at2"/>
<feature type="chain" id="PRO_5015581263" evidence="2">
    <location>
        <begin position="24"/>
        <end position="186"/>
    </location>
</feature>
<dbReference type="RefSeq" id="WP_116559253.1">
    <property type="nucleotide sequence ID" value="NZ_JBLWYE010000001.1"/>
</dbReference>
<protein>
    <submittedName>
        <fullName evidence="3">YbjN domain-containing protein</fullName>
    </submittedName>
</protein>
<dbReference type="CDD" id="cd17511">
    <property type="entry name" value="YbjN_AmyR-like"/>
    <property type="match status" value="1"/>
</dbReference>
<sequence length="186" mass="20440">MHLFRTSISASIFAIVISAPAMAQVNLGGMISGTDVDRIQELASAYGPVERRSDEDGVWVRGEMDGTIYTISFLNCDDNNQNCSSVQFRAWWESNGSHTVAAMNQWNRDRRFSAAYLDSRGNATIEFDVNLAGSVTAVNFDDTIQWWEAVLEQFKEMVIDPGFNGEEYTGTPSTPSAPATPALPGK</sequence>
<evidence type="ECO:0000313" key="3">
    <source>
        <dbReference type="EMBL" id="PVH27985.1"/>
    </source>
</evidence>
<dbReference type="Proteomes" id="UP000245911">
    <property type="component" value="Unassembled WGS sequence"/>
</dbReference>
<organism evidence="3 4">
    <name type="scientific">Pararhodobacter oceanensis</name>
    <dbReference type="NCBI Taxonomy" id="2172121"/>
    <lineage>
        <taxon>Bacteria</taxon>
        <taxon>Pseudomonadati</taxon>
        <taxon>Pseudomonadota</taxon>
        <taxon>Alphaproteobacteria</taxon>
        <taxon>Rhodobacterales</taxon>
        <taxon>Paracoccaceae</taxon>
        <taxon>Pararhodobacter</taxon>
    </lineage>
</organism>
<evidence type="ECO:0000256" key="1">
    <source>
        <dbReference type="SAM" id="MobiDB-lite"/>
    </source>
</evidence>
<keyword evidence="2" id="KW-0732">Signal</keyword>
<dbReference type="AlphaFoldDB" id="A0A2T8HRE1"/>
<feature type="region of interest" description="Disordered" evidence="1">
    <location>
        <begin position="165"/>
        <end position="186"/>
    </location>
</feature>
<dbReference type="Pfam" id="PF10722">
    <property type="entry name" value="YbjN"/>
    <property type="match status" value="1"/>
</dbReference>
<keyword evidence="4" id="KW-1185">Reference proteome</keyword>